<dbReference type="Proteomes" id="UP000010310">
    <property type="component" value="Unassembled WGS sequence"/>
</dbReference>
<comment type="caution">
    <text evidence="2">The sequence shown here is derived from an EMBL/GenBank/DDBJ whole genome shotgun (WGS) entry which is preliminary data.</text>
</comment>
<dbReference type="AlphaFoldDB" id="K6GIR4"/>
<dbReference type="PATRIC" id="fig|1208365.4.peg.441"/>
<name>K6GIR4_9GAMM</name>
<reference evidence="2 3" key="1">
    <citation type="submission" date="2012-09" db="EMBL/GenBank/DDBJ databases">
        <authorList>
            <person name="Dupont C.L."/>
            <person name="Rusch D.B."/>
            <person name="Lombardo M.-J."/>
            <person name="Novotny M."/>
            <person name="Yee-Greenbaum J."/>
            <person name="Laskin R."/>
        </authorList>
    </citation>
    <scope>NUCLEOTIDE SEQUENCE [LARGE SCALE GENOMIC DNA]</scope>
    <source>
        <strain evidence="2">SAR86E</strain>
    </source>
</reference>
<feature type="signal peptide" evidence="1">
    <location>
        <begin position="1"/>
        <end position="21"/>
    </location>
</feature>
<feature type="chain" id="PRO_5003891410" evidence="1">
    <location>
        <begin position="22"/>
        <end position="198"/>
    </location>
</feature>
<dbReference type="EMBL" id="AMWX01000002">
    <property type="protein sequence ID" value="EKO36926.1"/>
    <property type="molecule type" value="Genomic_DNA"/>
</dbReference>
<gene>
    <name evidence="2" type="ORF">B273_0864</name>
</gene>
<evidence type="ECO:0000256" key="1">
    <source>
        <dbReference type="SAM" id="SignalP"/>
    </source>
</evidence>
<keyword evidence="3" id="KW-1185">Reference proteome</keyword>
<keyword evidence="1" id="KW-0732">Signal</keyword>
<protein>
    <submittedName>
        <fullName evidence="2">Uncharacterized protein</fullName>
    </submittedName>
</protein>
<organism evidence="2 3">
    <name type="scientific">SAR86 cluster bacterium SAR86E</name>
    <dbReference type="NCBI Taxonomy" id="1208365"/>
    <lineage>
        <taxon>Bacteria</taxon>
        <taxon>Pseudomonadati</taxon>
        <taxon>Pseudomonadota</taxon>
        <taxon>Gammaproteobacteria</taxon>
        <taxon>SAR86 cluster</taxon>
    </lineage>
</organism>
<evidence type="ECO:0000313" key="3">
    <source>
        <dbReference type="Proteomes" id="UP000010310"/>
    </source>
</evidence>
<dbReference type="STRING" id="1208365.B273_0864"/>
<evidence type="ECO:0000313" key="2">
    <source>
        <dbReference type="EMBL" id="EKO36926.1"/>
    </source>
</evidence>
<sequence length="198" mass="22401">MYKKFSLFSLLTIFMSMSLWAYEPYGPHTSDKWQIWAYSSAAPSFIGDNASVIGASGKVIREGSNGWTCQSGNPRPYPEKGWKSPHEAMAVCHDNEGMKWMMAYMQGIKPELERDSYMWMLNGDMGEDNTKAGVFNKEDSTPGEWIESGPHLMLMPKDPATIEKFSTDFMSGAPYVMFAGTDYAHLMIPVEGYYKYTK</sequence>
<accession>K6GIR4</accession>
<proteinExistence type="predicted"/>